<dbReference type="InterPro" id="IPR032499">
    <property type="entry name" value="Phage_CI_C"/>
</dbReference>
<dbReference type="RefSeq" id="WP_041156448.1">
    <property type="nucleotide sequence ID" value="NZ_CBCRVP010000006.1"/>
</dbReference>
<evidence type="ECO:0000313" key="2">
    <source>
        <dbReference type="EMBL" id="KIN09897.1"/>
    </source>
</evidence>
<dbReference type="EMBL" id="JXOK01000063">
    <property type="protein sequence ID" value="KIN09897.1"/>
    <property type="molecule type" value="Genomic_DNA"/>
</dbReference>
<dbReference type="AlphaFoldDB" id="A0A0C3I6C6"/>
<evidence type="ECO:0000259" key="1">
    <source>
        <dbReference type="Pfam" id="PF16452"/>
    </source>
</evidence>
<evidence type="ECO:0000313" key="3">
    <source>
        <dbReference type="Proteomes" id="UP000031977"/>
    </source>
</evidence>
<feature type="domain" description="Bacteriophage CI repressor C-terminal" evidence="1">
    <location>
        <begin position="54"/>
        <end position="153"/>
    </location>
</feature>
<dbReference type="STRING" id="50718.SU60_16235"/>
<dbReference type="Proteomes" id="UP000031977">
    <property type="component" value="Unassembled WGS sequence"/>
</dbReference>
<dbReference type="Gene3D" id="2.10.109.10">
    <property type="entry name" value="Umud Fragment, subunit A"/>
    <property type="match status" value="1"/>
</dbReference>
<protein>
    <recommendedName>
        <fullName evidence="1">Bacteriophage CI repressor C-terminal domain-containing protein</fullName>
    </recommendedName>
</protein>
<comment type="caution">
    <text evidence="2">The sequence shown here is derived from an EMBL/GenBank/DDBJ whole genome shotgun (WGS) entry which is preliminary data.</text>
</comment>
<dbReference type="GO" id="GO:0051259">
    <property type="term" value="P:protein complex oligomerization"/>
    <property type="evidence" value="ECO:0007669"/>
    <property type="project" value="InterPro"/>
</dbReference>
<organism evidence="2 3">
    <name type="scientific">Vibrio mytili</name>
    <dbReference type="NCBI Taxonomy" id="50718"/>
    <lineage>
        <taxon>Bacteria</taxon>
        <taxon>Pseudomonadati</taxon>
        <taxon>Pseudomonadota</taxon>
        <taxon>Gammaproteobacteria</taxon>
        <taxon>Vibrionales</taxon>
        <taxon>Vibrionaceae</taxon>
        <taxon>Vibrio</taxon>
    </lineage>
</organism>
<dbReference type="Pfam" id="PF16452">
    <property type="entry name" value="Phage_CI_C"/>
    <property type="match status" value="1"/>
</dbReference>
<name>A0A0C3I6C6_9VIBR</name>
<dbReference type="OrthoDB" id="5829794at2"/>
<gene>
    <name evidence="2" type="ORF">SU60_16235</name>
</gene>
<keyword evidence="3" id="KW-1185">Reference proteome</keyword>
<sequence length="161" mass="18075">MQEKQYQLLPFDYEGGKNVTERLCETLVEGEPFPNRQMTEEQLESLEEKYLIDIDVFKILNGELTKLRTLTFDKALLEEAAIESAIAIYDGDSTFIMYKSSQQAVAGTYLVDVDGRLSLNEIQRILGKKLAISFNGTTITVDEGDVKVVSRVALVISKSNL</sequence>
<reference evidence="2 3" key="1">
    <citation type="submission" date="2015-01" db="EMBL/GenBank/DDBJ databases">
        <title>Draft genome of Vibrio mytili type strain CAIM 528.</title>
        <authorList>
            <person name="Gonzalez-Castillo A."/>
            <person name="Gomez-Gil B."/>
            <person name="Enciso-Ibarra J."/>
        </authorList>
    </citation>
    <scope>NUCLEOTIDE SEQUENCE [LARGE SCALE GENOMIC DNA]</scope>
    <source>
        <strain evidence="2 3">CAIM 528</strain>
    </source>
</reference>
<accession>A0A0C3I6C6</accession>
<proteinExistence type="predicted"/>